<keyword evidence="2 4" id="KW-0548">Nucleotidyltransferase</keyword>
<organism evidence="4 5">
    <name type="scientific">Helicobacter ibis</name>
    <dbReference type="NCBI Taxonomy" id="2962633"/>
    <lineage>
        <taxon>Bacteria</taxon>
        <taxon>Pseudomonadati</taxon>
        <taxon>Campylobacterota</taxon>
        <taxon>Epsilonproteobacteria</taxon>
        <taxon>Campylobacterales</taxon>
        <taxon>Helicobacteraceae</taxon>
        <taxon>Helicobacter</taxon>
    </lineage>
</organism>
<dbReference type="PANTHER" id="PTHR43584">
    <property type="entry name" value="NUCLEOTIDYL TRANSFERASE"/>
    <property type="match status" value="1"/>
</dbReference>
<dbReference type="RefSeq" id="WP_271020643.1">
    <property type="nucleotide sequence ID" value="NZ_JAQHXR010000001.1"/>
</dbReference>
<evidence type="ECO:0000259" key="3">
    <source>
        <dbReference type="Pfam" id="PF12804"/>
    </source>
</evidence>
<accession>A0ABT4VE74</accession>
<dbReference type="Proteomes" id="UP001210261">
    <property type="component" value="Unassembled WGS sequence"/>
</dbReference>
<dbReference type="GO" id="GO:0016779">
    <property type="term" value="F:nucleotidyltransferase activity"/>
    <property type="evidence" value="ECO:0007669"/>
    <property type="project" value="UniProtKB-KW"/>
</dbReference>
<name>A0ABT4VE74_9HELI</name>
<dbReference type="InterPro" id="IPR025877">
    <property type="entry name" value="MobA-like_NTP_Trfase"/>
</dbReference>
<comment type="caution">
    <text evidence="4">The sequence shown here is derived from an EMBL/GenBank/DDBJ whole genome shotgun (WGS) entry which is preliminary data.</text>
</comment>
<dbReference type="PANTHER" id="PTHR43584:SF8">
    <property type="entry name" value="N-ACETYLMURAMATE ALPHA-1-PHOSPHATE URIDYLYLTRANSFERASE"/>
    <property type="match status" value="1"/>
</dbReference>
<evidence type="ECO:0000256" key="2">
    <source>
        <dbReference type="ARBA" id="ARBA00022695"/>
    </source>
</evidence>
<reference evidence="4 5" key="1">
    <citation type="submission" date="2023-01" db="EMBL/GenBank/DDBJ databases">
        <title>Description of Helicobacter ibis sp. nov. isolated from faecal droppings of black-faced ibis (Theristicus melanopis).</title>
        <authorList>
            <person name="Lopez-Cantillo M."/>
            <person name="Vidal-Veuthey B."/>
            <person name="Mella A."/>
            <person name="De La Haba R."/>
            <person name="Collado L."/>
        </authorList>
    </citation>
    <scope>NUCLEOTIDE SEQUENCE [LARGE SCALE GENOMIC DNA]</scope>
    <source>
        <strain evidence="4 5">A82</strain>
    </source>
</reference>
<dbReference type="InterPro" id="IPR029044">
    <property type="entry name" value="Nucleotide-diphossugar_trans"/>
</dbReference>
<keyword evidence="1" id="KW-0808">Transferase</keyword>
<dbReference type="SUPFAM" id="SSF53448">
    <property type="entry name" value="Nucleotide-diphospho-sugar transferases"/>
    <property type="match status" value="1"/>
</dbReference>
<dbReference type="Gene3D" id="3.90.550.10">
    <property type="entry name" value="Spore Coat Polysaccharide Biosynthesis Protein SpsA, Chain A"/>
    <property type="match status" value="1"/>
</dbReference>
<protein>
    <submittedName>
        <fullName evidence="4">Phosphocholine cytidylyltransferase family protein</fullName>
    </submittedName>
</protein>
<dbReference type="EMBL" id="JAQHXR010000001">
    <property type="protein sequence ID" value="MDA3968351.1"/>
    <property type="molecule type" value="Genomic_DNA"/>
</dbReference>
<dbReference type="CDD" id="cd02523">
    <property type="entry name" value="PC_cytidylyltransferase"/>
    <property type="match status" value="1"/>
</dbReference>
<keyword evidence="5" id="KW-1185">Reference proteome</keyword>
<evidence type="ECO:0000313" key="4">
    <source>
        <dbReference type="EMBL" id="MDA3968351.1"/>
    </source>
</evidence>
<sequence length="254" mass="29230">MKALILAAGFGSRLLPLTENNPKCMVEYNGRKIIDYEIEALKKAGICEVAVVGGYLFDTLKSYLHKFDIAAFYENKKYDKTNMVSTMFCAREFLESCISTKSDLIISYADIVYFSDTISKLKDSIGELNIVVDKAWRSLWERRFANPLDDAESLKIKNGKIVELGKKASSYDDIEGQYTGLFKMSYKFLSDVVKFYDSLNRYDMYDGKDFDNMYMTSFLQRIIDKYNNANPVFIEGNWCEIDFKSDLEIVINGK</sequence>
<dbReference type="Pfam" id="PF12804">
    <property type="entry name" value="NTP_transf_3"/>
    <property type="match status" value="1"/>
</dbReference>
<proteinExistence type="predicted"/>
<evidence type="ECO:0000313" key="5">
    <source>
        <dbReference type="Proteomes" id="UP001210261"/>
    </source>
</evidence>
<gene>
    <name evidence="4" type="ORF">PF021_01525</name>
</gene>
<dbReference type="InterPro" id="IPR050065">
    <property type="entry name" value="GlmU-like"/>
</dbReference>
<feature type="domain" description="MobA-like NTP transferase" evidence="3">
    <location>
        <begin position="3"/>
        <end position="125"/>
    </location>
</feature>
<evidence type="ECO:0000256" key="1">
    <source>
        <dbReference type="ARBA" id="ARBA00022679"/>
    </source>
</evidence>